<reference evidence="1 2" key="1">
    <citation type="submission" date="2020-03" db="EMBL/GenBank/DDBJ databases">
        <title>Soil Listeria distribution.</title>
        <authorList>
            <person name="Liao J."/>
            <person name="Wiedmann M."/>
        </authorList>
    </citation>
    <scope>NUCLEOTIDE SEQUENCE [LARGE SCALE GENOMIC DNA]</scope>
    <source>
        <strain evidence="1 2">FSL L7-1523</strain>
    </source>
</reference>
<proteinExistence type="predicted"/>
<dbReference type="InterPro" id="IPR014710">
    <property type="entry name" value="RmlC-like_jellyroll"/>
</dbReference>
<dbReference type="SUPFAM" id="SSF46785">
    <property type="entry name" value="Winged helix' DNA-binding domain"/>
    <property type="match status" value="1"/>
</dbReference>
<dbReference type="RefSeq" id="WP_185427287.1">
    <property type="nucleotide sequence ID" value="NZ_JAARRL010000032.1"/>
</dbReference>
<gene>
    <name evidence="1" type="ORF">HB943_14855</name>
</gene>
<dbReference type="Proteomes" id="UP000564536">
    <property type="component" value="Unassembled WGS sequence"/>
</dbReference>
<dbReference type="AlphaFoldDB" id="A0A841Z9M4"/>
<dbReference type="InterPro" id="IPR036390">
    <property type="entry name" value="WH_DNA-bd_sf"/>
</dbReference>
<organism evidence="1 2">
    <name type="scientific">Listeria weihenstephanensis</name>
    <dbReference type="NCBI Taxonomy" id="1006155"/>
    <lineage>
        <taxon>Bacteria</taxon>
        <taxon>Bacillati</taxon>
        <taxon>Bacillota</taxon>
        <taxon>Bacilli</taxon>
        <taxon>Bacillales</taxon>
        <taxon>Listeriaceae</taxon>
        <taxon>Listeria</taxon>
    </lineage>
</organism>
<evidence type="ECO:0000313" key="1">
    <source>
        <dbReference type="EMBL" id="MBC1501878.1"/>
    </source>
</evidence>
<dbReference type="EMBL" id="JAARRL010000032">
    <property type="protein sequence ID" value="MBC1501878.1"/>
    <property type="molecule type" value="Genomic_DNA"/>
</dbReference>
<protein>
    <submittedName>
        <fullName evidence="1">Crp/Fnr family transcriptional regulator</fullName>
    </submittedName>
</protein>
<evidence type="ECO:0000313" key="2">
    <source>
        <dbReference type="Proteomes" id="UP000564536"/>
    </source>
</evidence>
<name>A0A841Z9M4_9LIST</name>
<dbReference type="Gene3D" id="2.60.120.10">
    <property type="entry name" value="Jelly Rolls"/>
    <property type="match status" value="1"/>
</dbReference>
<sequence>MDQMMTLLNQNETLAGIYMKEYPVLKGNIIYNSVEVDTLFLKKGIAVVEVFNNERWEALTILKDKGILGLELFSEHTCYEKLGLEYRVVALTICRIVRINTNFLMDHMYVIPKFLFDYLEYNIAQYIMIIGNYRAVRNSLEQRLADLLLKWGRVLNTGAVQNEIVFPFCIKYKMLAEALKSSKPRVYAILNDWEANGIIMKRGTNMIASKLELEKLAYF</sequence>
<accession>A0A841Z9M4</accession>
<comment type="caution">
    <text evidence="1">The sequence shown here is derived from an EMBL/GenBank/DDBJ whole genome shotgun (WGS) entry which is preliminary data.</text>
</comment>